<evidence type="ECO:0000313" key="3">
    <source>
        <dbReference type="EMBL" id="OZC06899.1"/>
    </source>
</evidence>
<feature type="region of interest" description="Disordered" evidence="1">
    <location>
        <begin position="107"/>
        <end position="126"/>
    </location>
</feature>
<feature type="compositionally biased region" description="Polar residues" evidence="1">
    <location>
        <begin position="107"/>
        <end position="118"/>
    </location>
</feature>
<evidence type="ECO:0008006" key="5">
    <source>
        <dbReference type="Google" id="ProtNLM"/>
    </source>
</evidence>
<evidence type="ECO:0000313" key="4">
    <source>
        <dbReference type="Proteomes" id="UP000242913"/>
    </source>
</evidence>
<accession>A0A238BNC6</accession>
<sequence>MLRWIVLFAIFVSFSNAQYENDPDVKDVINDSLMIINQKMGNKFLHRLQKILKAHVLVVESTIYSLMIRLYPTTCKVKFCKYNREKHATKGNLQIPDLPLFFTGSQEKSNEEMQSGQEAETEGRFS</sequence>
<dbReference type="InterPro" id="IPR046350">
    <property type="entry name" value="Cystatin_sf"/>
</dbReference>
<feature type="signal peptide" evidence="2">
    <location>
        <begin position="1"/>
        <end position="17"/>
    </location>
</feature>
<protein>
    <recommendedName>
        <fullName evidence="5">Cystatin domain-containing protein</fullName>
    </recommendedName>
</protein>
<organism evidence="3 4">
    <name type="scientific">Onchocerca flexuosa</name>
    <dbReference type="NCBI Taxonomy" id="387005"/>
    <lineage>
        <taxon>Eukaryota</taxon>
        <taxon>Metazoa</taxon>
        <taxon>Ecdysozoa</taxon>
        <taxon>Nematoda</taxon>
        <taxon>Chromadorea</taxon>
        <taxon>Rhabditida</taxon>
        <taxon>Spirurina</taxon>
        <taxon>Spiruromorpha</taxon>
        <taxon>Filarioidea</taxon>
        <taxon>Onchocercidae</taxon>
        <taxon>Onchocerca</taxon>
    </lineage>
</organism>
<proteinExistence type="predicted"/>
<gene>
    <name evidence="3" type="ORF">X798_06105</name>
</gene>
<reference evidence="3 4" key="1">
    <citation type="submission" date="2015-12" db="EMBL/GenBank/DDBJ databases">
        <title>Draft genome of the nematode, Onchocerca flexuosa.</title>
        <authorList>
            <person name="Mitreva M."/>
        </authorList>
    </citation>
    <scope>NUCLEOTIDE SEQUENCE [LARGE SCALE GENOMIC DNA]</scope>
    <source>
        <strain evidence="3">Red Deer</strain>
    </source>
</reference>
<dbReference type="Gene3D" id="3.10.450.10">
    <property type="match status" value="1"/>
</dbReference>
<dbReference type="SUPFAM" id="SSF54403">
    <property type="entry name" value="Cystatin/monellin"/>
    <property type="match status" value="1"/>
</dbReference>
<evidence type="ECO:0000256" key="1">
    <source>
        <dbReference type="SAM" id="MobiDB-lite"/>
    </source>
</evidence>
<dbReference type="AlphaFoldDB" id="A0A238BNC6"/>
<evidence type="ECO:0000256" key="2">
    <source>
        <dbReference type="SAM" id="SignalP"/>
    </source>
</evidence>
<dbReference type="EMBL" id="KZ270053">
    <property type="protein sequence ID" value="OZC06899.1"/>
    <property type="molecule type" value="Genomic_DNA"/>
</dbReference>
<dbReference type="OrthoDB" id="9941887at2759"/>
<feature type="chain" id="PRO_5013167276" description="Cystatin domain-containing protein" evidence="2">
    <location>
        <begin position="18"/>
        <end position="126"/>
    </location>
</feature>
<name>A0A238BNC6_9BILA</name>
<keyword evidence="4" id="KW-1185">Reference proteome</keyword>
<keyword evidence="2" id="KW-0732">Signal</keyword>
<dbReference type="Proteomes" id="UP000242913">
    <property type="component" value="Unassembled WGS sequence"/>
</dbReference>